<dbReference type="Gene3D" id="2.60.40.1820">
    <property type="match status" value="1"/>
</dbReference>
<evidence type="ECO:0000313" key="4">
    <source>
        <dbReference type="Proteomes" id="UP000199305"/>
    </source>
</evidence>
<dbReference type="RefSeq" id="WP_091511294.1">
    <property type="nucleotide sequence ID" value="NZ_FNFH01000003.1"/>
</dbReference>
<feature type="domain" description="Water stress and hypersensitive response" evidence="2">
    <location>
        <begin position="35"/>
        <end position="155"/>
    </location>
</feature>
<sequence length="158" mass="17236">MQILQNFNRILVLLMMAALFQGCTVLTPDFEEPSVQVTGLEPLPSSRGGDLRFRIRLRVDNPNSVPLSLAGLYYTLELAGHKVVTGTASDLPRIPAYGGDDIVVDASANLMGSFMAAAELMSMRGDTVPYTLEAKLGLQRTFPPSIRVRKSGEIRLAR</sequence>
<organism evidence="3 4">
    <name type="scientific">Microbulbifer yueqingensis</name>
    <dbReference type="NCBI Taxonomy" id="658219"/>
    <lineage>
        <taxon>Bacteria</taxon>
        <taxon>Pseudomonadati</taxon>
        <taxon>Pseudomonadota</taxon>
        <taxon>Gammaproteobacteria</taxon>
        <taxon>Cellvibrionales</taxon>
        <taxon>Microbulbiferaceae</taxon>
        <taxon>Microbulbifer</taxon>
    </lineage>
</organism>
<proteinExistence type="predicted"/>
<name>A0A1G8Z909_9GAMM</name>
<dbReference type="EMBL" id="FNFH01000003">
    <property type="protein sequence ID" value="SDK11497.1"/>
    <property type="molecule type" value="Genomic_DNA"/>
</dbReference>
<dbReference type="GO" id="GO:0009269">
    <property type="term" value="P:response to desiccation"/>
    <property type="evidence" value="ECO:0007669"/>
    <property type="project" value="InterPro"/>
</dbReference>
<reference evidence="4" key="1">
    <citation type="submission" date="2016-10" db="EMBL/GenBank/DDBJ databases">
        <authorList>
            <person name="Varghese N."/>
            <person name="Submissions S."/>
        </authorList>
    </citation>
    <scope>NUCLEOTIDE SEQUENCE [LARGE SCALE GENOMIC DNA]</scope>
    <source>
        <strain evidence="4">CGMCC 1.10658</strain>
    </source>
</reference>
<keyword evidence="4" id="KW-1185">Reference proteome</keyword>
<dbReference type="SUPFAM" id="SSF117070">
    <property type="entry name" value="LEA14-like"/>
    <property type="match status" value="1"/>
</dbReference>
<protein>
    <submittedName>
        <fullName evidence="3">Late embryogenesis abundant protein</fullName>
    </submittedName>
</protein>
<feature type="chain" id="PRO_5011586283" evidence="1">
    <location>
        <begin position="21"/>
        <end position="158"/>
    </location>
</feature>
<dbReference type="Pfam" id="PF03168">
    <property type="entry name" value="LEA_2"/>
    <property type="match status" value="1"/>
</dbReference>
<evidence type="ECO:0000256" key="1">
    <source>
        <dbReference type="SAM" id="SignalP"/>
    </source>
</evidence>
<evidence type="ECO:0000313" key="3">
    <source>
        <dbReference type="EMBL" id="SDK11497.1"/>
    </source>
</evidence>
<evidence type="ECO:0000259" key="2">
    <source>
        <dbReference type="SMART" id="SM00769"/>
    </source>
</evidence>
<dbReference type="STRING" id="658219.SAMN05216212_1520"/>
<dbReference type="InterPro" id="IPR013990">
    <property type="entry name" value="WHy-dom"/>
</dbReference>
<dbReference type="OrthoDB" id="6196336at2"/>
<accession>A0A1G8Z909</accession>
<feature type="signal peptide" evidence="1">
    <location>
        <begin position="1"/>
        <end position="20"/>
    </location>
</feature>
<gene>
    <name evidence="3" type="ORF">SAMN05216212_1520</name>
</gene>
<keyword evidence="1" id="KW-0732">Signal</keyword>
<dbReference type="AlphaFoldDB" id="A0A1G8Z909"/>
<dbReference type="SMART" id="SM00769">
    <property type="entry name" value="WHy"/>
    <property type="match status" value="1"/>
</dbReference>
<dbReference type="InterPro" id="IPR004864">
    <property type="entry name" value="LEA_2"/>
</dbReference>
<dbReference type="Proteomes" id="UP000199305">
    <property type="component" value="Unassembled WGS sequence"/>
</dbReference>